<protein>
    <submittedName>
        <fullName evidence="1">Uncharacterized protein</fullName>
    </submittedName>
</protein>
<name>Q5JFC8_THEKO</name>
<dbReference type="Proteomes" id="UP000000536">
    <property type="component" value="Chromosome"/>
</dbReference>
<organism evidence="1 2">
    <name type="scientific">Thermococcus kodakarensis (strain ATCC BAA-918 / JCM 12380 / KOD1)</name>
    <name type="common">Pyrococcus kodakaraensis (strain KOD1)</name>
    <dbReference type="NCBI Taxonomy" id="69014"/>
    <lineage>
        <taxon>Archaea</taxon>
        <taxon>Methanobacteriati</taxon>
        <taxon>Methanobacteriota</taxon>
        <taxon>Thermococci</taxon>
        <taxon>Thermococcales</taxon>
        <taxon>Thermococcaceae</taxon>
        <taxon>Thermococcus</taxon>
    </lineage>
</organism>
<dbReference type="STRING" id="69014.TK0586"/>
<proteinExistence type="predicted"/>
<dbReference type="EMBL" id="AP006878">
    <property type="protein sequence ID" value="BAD84775.1"/>
    <property type="molecule type" value="Genomic_DNA"/>
</dbReference>
<evidence type="ECO:0000313" key="1">
    <source>
        <dbReference type="EMBL" id="BAD84775.1"/>
    </source>
</evidence>
<sequence length="80" mass="8857">MSGLEYAREEVVKAFPNRADVVPASNGVEVVVYGGVKASELVYLETVFGAEGFQLERIYFHRNRDALVFRFSPMGVASNV</sequence>
<accession>Q5JFC8</accession>
<reference evidence="1 2" key="1">
    <citation type="journal article" date="2005" name="Genome Res.">
        <title>Complete genome sequence of the hyperthermophilic archaeon Thermococcus kodakaraensis KOD1 and comparison with Pyrococcus genomes.</title>
        <authorList>
            <person name="Fukui T."/>
            <person name="Atomi H."/>
            <person name="Kanai T."/>
            <person name="Matsumi R."/>
            <person name="Fujiwara S."/>
            <person name="Imanaka T."/>
        </authorList>
    </citation>
    <scope>NUCLEOTIDE SEQUENCE [LARGE SCALE GENOMIC DNA]</scope>
    <source>
        <strain evidence="2">ATCC BAA-918 / JCM 12380 / KOD1</strain>
    </source>
</reference>
<dbReference type="KEGG" id="tko:TK0586"/>
<evidence type="ECO:0000313" key="2">
    <source>
        <dbReference type="Proteomes" id="UP000000536"/>
    </source>
</evidence>
<dbReference type="HOGENOM" id="CLU_2581593_0_0_2"/>
<gene>
    <name evidence="1" type="ordered locus">TK0586</name>
</gene>
<dbReference type="EnsemblBacteria" id="BAD84775">
    <property type="protein sequence ID" value="BAD84775"/>
    <property type="gene ID" value="TK0586"/>
</dbReference>
<keyword evidence="2" id="KW-1185">Reference proteome</keyword>
<dbReference type="InParanoid" id="Q5JFC8"/>
<dbReference type="AlphaFoldDB" id="Q5JFC8"/>